<dbReference type="Proteomes" id="UP001529510">
    <property type="component" value="Unassembled WGS sequence"/>
</dbReference>
<feature type="non-terminal residue" evidence="1">
    <location>
        <position position="1"/>
    </location>
</feature>
<protein>
    <submittedName>
        <fullName evidence="1">Uncharacterized protein</fullName>
    </submittedName>
</protein>
<organism evidence="1 2">
    <name type="scientific">Cirrhinus mrigala</name>
    <name type="common">Mrigala</name>
    <dbReference type="NCBI Taxonomy" id="683832"/>
    <lineage>
        <taxon>Eukaryota</taxon>
        <taxon>Metazoa</taxon>
        <taxon>Chordata</taxon>
        <taxon>Craniata</taxon>
        <taxon>Vertebrata</taxon>
        <taxon>Euteleostomi</taxon>
        <taxon>Actinopterygii</taxon>
        <taxon>Neopterygii</taxon>
        <taxon>Teleostei</taxon>
        <taxon>Ostariophysi</taxon>
        <taxon>Cypriniformes</taxon>
        <taxon>Cyprinidae</taxon>
        <taxon>Labeoninae</taxon>
        <taxon>Labeonini</taxon>
        <taxon>Cirrhinus</taxon>
    </lineage>
</organism>
<evidence type="ECO:0000313" key="2">
    <source>
        <dbReference type="Proteomes" id="UP001529510"/>
    </source>
</evidence>
<reference evidence="1 2" key="1">
    <citation type="submission" date="2024-05" db="EMBL/GenBank/DDBJ databases">
        <title>Genome sequencing and assembly of Indian major carp, Cirrhinus mrigala (Hamilton, 1822).</title>
        <authorList>
            <person name="Mohindra V."/>
            <person name="Chowdhury L.M."/>
            <person name="Lal K."/>
            <person name="Jena J.K."/>
        </authorList>
    </citation>
    <scope>NUCLEOTIDE SEQUENCE [LARGE SCALE GENOMIC DNA]</scope>
    <source>
        <strain evidence="1">CM1030</strain>
        <tissue evidence="1">Blood</tissue>
    </source>
</reference>
<proteinExistence type="predicted"/>
<keyword evidence="2" id="KW-1185">Reference proteome</keyword>
<evidence type="ECO:0000313" key="1">
    <source>
        <dbReference type="EMBL" id="KAL0160671.1"/>
    </source>
</evidence>
<sequence length="194" mass="21326">PRGLRVKQEKGELFKKRMLSSLFSWYGVMDPVKSCQLKELLQDSSPSKHSIRGLRHMAAVAVVVRSAVPCEIAAAWTIPPDPEMGMAVWHTVGWKPLSVAIFPATGQALCSYGQPSLRPGSQVEVPFATGRQSRAPGKDLDCSDASHFELLAVLTLHRPLDTIATVVYTYPCGGLCSRRMLQLARHLLLWSLCS</sequence>
<accession>A0ABD0NI93</accession>
<dbReference type="AlphaFoldDB" id="A0ABD0NI93"/>
<dbReference type="EMBL" id="JAMKFB020000022">
    <property type="protein sequence ID" value="KAL0160671.1"/>
    <property type="molecule type" value="Genomic_DNA"/>
</dbReference>
<gene>
    <name evidence="1" type="ORF">M9458_044396</name>
</gene>
<comment type="caution">
    <text evidence="1">The sequence shown here is derived from an EMBL/GenBank/DDBJ whole genome shotgun (WGS) entry which is preliminary data.</text>
</comment>
<name>A0ABD0NI93_CIRMR</name>